<keyword evidence="2" id="KW-1185">Reference proteome</keyword>
<evidence type="ECO:0000313" key="2">
    <source>
        <dbReference type="Proteomes" id="UP001295444"/>
    </source>
</evidence>
<protein>
    <submittedName>
        <fullName evidence="1">Uncharacterized protein</fullName>
    </submittedName>
</protein>
<dbReference type="EMBL" id="OW240912">
    <property type="protein sequence ID" value="CAH2220899.1"/>
    <property type="molecule type" value="Genomic_DNA"/>
</dbReference>
<organism evidence="1 2">
    <name type="scientific">Pelobates cultripes</name>
    <name type="common">Western spadefoot toad</name>
    <dbReference type="NCBI Taxonomy" id="61616"/>
    <lineage>
        <taxon>Eukaryota</taxon>
        <taxon>Metazoa</taxon>
        <taxon>Chordata</taxon>
        <taxon>Craniata</taxon>
        <taxon>Vertebrata</taxon>
        <taxon>Euteleostomi</taxon>
        <taxon>Amphibia</taxon>
        <taxon>Batrachia</taxon>
        <taxon>Anura</taxon>
        <taxon>Pelobatoidea</taxon>
        <taxon>Pelobatidae</taxon>
        <taxon>Pelobates</taxon>
    </lineage>
</organism>
<feature type="non-terminal residue" evidence="1">
    <location>
        <position position="65"/>
    </location>
</feature>
<evidence type="ECO:0000313" key="1">
    <source>
        <dbReference type="EMBL" id="CAH2220899.1"/>
    </source>
</evidence>
<gene>
    <name evidence="1" type="ORF">PECUL_23A029793</name>
</gene>
<dbReference type="AlphaFoldDB" id="A0AAD1R0N6"/>
<proteinExistence type="predicted"/>
<reference evidence="1" key="1">
    <citation type="submission" date="2022-03" db="EMBL/GenBank/DDBJ databases">
        <authorList>
            <person name="Alioto T."/>
            <person name="Alioto T."/>
            <person name="Gomez Garrido J."/>
        </authorList>
    </citation>
    <scope>NUCLEOTIDE SEQUENCE</scope>
</reference>
<sequence>RKTATYVASPLLGLEVLLGGPGWVRTAAEQHLPGTPANTPNMSRCMHSHHTRKRYGRNAEMTSAN</sequence>
<name>A0AAD1R0N6_PELCU</name>
<dbReference type="Proteomes" id="UP001295444">
    <property type="component" value="Chromosome 01"/>
</dbReference>
<accession>A0AAD1R0N6</accession>
<feature type="non-terminal residue" evidence="1">
    <location>
        <position position="1"/>
    </location>
</feature>